<comment type="caution">
    <text evidence="2">The sequence shown here is derived from an EMBL/GenBank/DDBJ whole genome shotgun (WGS) entry which is preliminary data.</text>
</comment>
<reference evidence="2" key="2">
    <citation type="submission" date="2023-05" db="EMBL/GenBank/DDBJ databases">
        <authorList>
            <consortium name="Lawrence Berkeley National Laboratory"/>
            <person name="Steindorff A."/>
            <person name="Hensen N."/>
            <person name="Bonometti L."/>
            <person name="Westerberg I."/>
            <person name="Brannstrom I.O."/>
            <person name="Guillou S."/>
            <person name="Cros-Aarteil S."/>
            <person name="Calhoun S."/>
            <person name="Haridas S."/>
            <person name="Kuo A."/>
            <person name="Mondo S."/>
            <person name="Pangilinan J."/>
            <person name="Riley R."/>
            <person name="Labutti K."/>
            <person name="Andreopoulos B."/>
            <person name="Lipzen A."/>
            <person name="Chen C."/>
            <person name="Yanf M."/>
            <person name="Daum C."/>
            <person name="Ng V."/>
            <person name="Clum A."/>
            <person name="Ohm R."/>
            <person name="Martin F."/>
            <person name="Silar P."/>
            <person name="Natvig D."/>
            <person name="Lalanne C."/>
            <person name="Gautier V."/>
            <person name="Ament-Velasquez S.L."/>
            <person name="Kruys A."/>
            <person name="Hutchinson M.I."/>
            <person name="Powell A.J."/>
            <person name="Barry K."/>
            <person name="Miller A.N."/>
            <person name="Grigoriev I.V."/>
            <person name="Debuchy R."/>
            <person name="Gladieux P."/>
            <person name="Thoren M.H."/>
            <person name="Johannesson H."/>
        </authorList>
    </citation>
    <scope>NUCLEOTIDE SEQUENCE</scope>
    <source>
        <strain evidence="2">CBS 508.74</strain>
    </source>
</reference>
<dbReference type="RefSeq" id="XP_064673172.1">
    <property type="nucleotide sequence ID" value="XM_064809482.1"/>
</dbReference>
<organism evidence="2 3">
    <name type="scientific">Canariomyces notabilis</name>
    <dbReference type="NCBI Taxonomy" id="2074819"/>
    <lineage>
        <taxon>Eukaryota</taxon>
        <taxon>Fungi</taxon>
        <taxon>Dikarya</taxon>
        <taxon>Ascomycota</taxon>
        <taxon>Pezizomycotina</taxon>
        <taxon>Sordariomycetes</taxon>
        <taxon>Sordariomycetidae</taxon>
        <taxon>Sordariales</taxon>
        <taxon>Chaetomiaceae</taxon>
        <taxon>Canariomyces</taxon>
    </lineage>
</organism>
<accession>A0AAN6TJF9</accession>
<reference evidence="2" key="1">
    <citation type="journal article" date="2023" name="Mol. Phylogenet. Evol.">
        <title>Genome-scale phylogeny and comparative genomics of the fungal order Sordariales.</title>
        <authorList>
            <person name="Hensen N."/>
            <person name="Bonometti L."/>
            <person name="Westerberg I."/>
            <person name="Brannstrom I.O."/>
            <person name="Guillou S."/>
            <person name="Cros-Aarteil S."/>
            <person name="Calhoun S."/>
            <person name="Haridas S."/>
            <person name="Kuo A."/>
            <person name="Mondo S."/>
            <person name="Pangilinan J."/>
            <person name="Riley R."/>
            <person name="LaButti K."/>
            <person name="Andreopoulos B."/>
            <person name="Lipzen A."/>
            <person name="Chen C."/>
            <person name="Yan M."/>
            <person name="Daum C."/>
            <person name="Ng V."/>
            <person name="Clum A."/>
            <person name="Steindorff A."/>
            <person name="Ohm R.A."/>
            <person name="Martin F."/>
            <person name="Silar P."/>
            <person name="Natvig D.O."/>
            <person name="Lalanne C."/>
            <person name="Gautier V."/>
            <person name="Ament-Velasquez S.L."/>
            <person name="Kruys A."/>
            <person name="Hutchinson M.I."/>
            <person name="Powell A.J."/>
            <person name="Barry K."/>
            <person name="Miller A.N."/>
            <person name="Grigoriev I.V."/>
            <person name="Debuchy R."/>
            <person name="Gladieux P."/>
            <person name="Hiltunen Thoren M."/>
            <person name="Johannesson H."/>
        </authorList>
    </citation>
    <scope>NUCLEOTIDE SEQUENCE</scope>
    <source>
        <strain evidence="2">CBS 508.74</strain>
    </source>
</reference>
<dbReference type="EMBL" id="MU853334">
    <property type="protein sequence ID" value="KAK4115602.1"/>
    <property type="molecule type" value="Genomic_DNA"/>
</dbReference>
<keyword evidence="3" id="KW-1185">Reference proteome</keyword>
<dbReference type="GeneID" id="89933606"/>
<evidence type="ECO:0000313" key="2">
    <source>
        <dbReference type="EMBL" id="KAK4115602.1"/>
    </source>
</evidence>
<sequence>MFRIPEKRAKPRASRTSESLKAAVRCHPTEATTGRLTLLFVLTSSSDSALARWVVRSLRSILTYVLAVEIPTLPSPTWSLPLGLGSRAGGSGRQKDGYTRCVQPHSGHTMDNITVVGPEARADID</sequence>
<gene>
    <name evidence="2" type="ORF">N656DRAFT_387646</name>
</gene>
<dbReference type="Proteomes" id="UP001302812">
    <property type="component" value="Unassembled WGS sequence"/>
</dbReference>
<feature type="region of interest" description="Disordered" evidence="1">
    <location>
        <begin position="1"/>
        <end position="22"/>
    </location>
</feature>
<name>A0AAN6TJF9_9PEZI</name>
<evidence type="ECO:0000256" key="1">
    <source>
        <dbReference type="SAM" id="MobiDB-lite"/>
    </source>
</evidence>
<protein>
    <submittedName>
        <fullName evidence="2">Uncharacterized protein</fullName>
    </submittedName>
</protein>
<evidence type="ECO:0000313" key="3">
    <source>
        <dbReference type="Proteomes" id="UP001302812"/>
    </source>
</evidence>
<proteinExistence type="predicted"/>
<dbReference type="AlphaFoldDB" id="A0AAN6TJF9"/>